<evidence type="ECO:0000256" key="5">
    <source>
        <dbReference type="ARBA" id="ARBA00022764"/>
    </source>
</evidence>
<dbReference type="PANTHER" id="PTHR47151:SF1">
    <property type="entry name" value="LEU_ILE_VAL-BINDING PROTEIN"/>
    <property type="match status" value="1"/>
</dbReference>
<keyword evidence="4" id="KW-0732">Signal</keyword>
<dbReference type="PANTHER" id="PTHR47151">
    <property type="entry name" value="LEU/ILE/VAL-BINDING ABC TRANSPORTER SUBUNIT"/>
    <property type="match status" value="1"/>
</dbReference>
<accession>A0ABM9QBN4</accession>
<dbReference type="Pfam" id="PF13458">
    <property type="entry name" value="Peripla_BP_6"/>
    <property type="match status" value="1"/>
</dbReference>
<dbReference type="InterPro" id="IPR000709">
    <property type="entry name" value="Leu_Ile_Val-bd"/>
</dbReference>
<gene>
    <name evidence="9" type="ORF">BN134_3810</name>
</gene>
<dbReference type="EMBL" id="CAKZ01000175">
    <property type="protein sequence ID" value="CCJ83037.1"/>
    <property type="molecule type" value="Genomic_DNA"/>
</dbReference>
<name>A0ABM9QBN4_9ENTR</name>
<dbReference type="NCBIfam" id="NF011933">
    <property type="entry name" value="PRK15404.1"/>
    <property type="match status" value="1"/>
</dbReference>
<dbReference type="PRINTS" id="PR00337">
    <property type="entry name" value="LEUILEVALBP"/>
</dbReference>
<evidence type="ECO:0000256" key="7">
    <source>
        <dbReference type="ARBA" id="ARBA00023157"/>
    </source>
</evidence>
<evidence type="ECO:0000256" key="1">
    <source>
        <dbReference type="ARBA" id="ARBA00004418"/>
    </source>
</evidence>
<evidence type="ECO:0000256" key="6">
    <source>
        <dbReference type="ARBA" id="ARBA00022970"/>
    </source>
</evidence>
<evidence type="ECO:0000259" key="8">
    <source>
        <dbReference type="Pfam" id="PF13458"/>
    </source>
</evidence>
<dbReference type="Proteomes" id="UP000009342">
    <property type="component" value="Unassembled WGS sequence"/>
</dbReference>
<reference evidence="10" key="1">
    <citation type="journal article" date="2012" name="PLoS ONE">
        <title>Comparative analysis of genome sequences covering the seven cronobacter species.</title>
        <authorList>
            <person name="Joseph S."/>
            <person name="Desai P."/>
            <person name="Ji Y."/>
            <person name="Cummings C.A."/>
            <person name="Shih R."/>
            <person name="Degoricija L."/>
            <person name="Rico A."/>
            <person name="Brzoska P."/>
            <person name="Hamby S.E."/>
            <person name="Masood N."/>
            <person name="Hariri S."/>
            <person name="Sonbol H."/>
            <person name="Chuzhanova N."/>
            <person name="McClelland M."/>
            <person name="Furtado M.R."/>
            <person name="Forsythe S.J."/>
        </authorList>
    </citation>
    <scope>NUCLEOTIDE SEQUENCE [LARGE SCALE GENOMIC DNA]</scope>
    <source>
        <strain evidence="10">1210</strain>
    </source>
</reference>
<keyword evidence="3" id="KW-0813">Transport</keyword>
<feature type="domain" description="Leucine-binding protein" evidence="8">
    <location>
        <begin position="75"/>
        <end position="393"/>
    </location>
</feature>
<dbReference type="SUPFAM" id="SSF53822">
    <property type="entry name" value="Periplasmic binding protein-like I"/>
    <property type="match status" value="1"/>
</dbReference>
<evidence type="ECO:0000313" key="9">
    <source>
        <dbReference type="EMBL" id="CCJ83037.1"/>
    </source>
</evidence>
<comment type="similarity">
    <text evidence="2">Belongs to the leucine-binding protein family.</text>
</comment>
<keyword evidence="6" id="KW-0029">Amino-acid transport</keyword>
<keyword evidence="10" id="KW-1185">Reference proteome</keyword>
<dbReference type="InterPro" id="IPR028082">
    <property type="entry name" value="Peripla_BP_I"/>
</dbReference>
<comment type="subcellular location">
    <subcellularLocation>
        <location evidence="1">Periplasm</location>
    </subcellularLocation>
</comment>
<sequence>MFLAEYAAFSRAAGLKTIIKCCAYKRSGNKVAKNNNTTTAMTTRMGNLRMKMKGKALLAGAIALAMSSMAMAEDIKIAVVGAMSGPVAQYGDQEFTGAEQAVADINAKGGIKGNKLVITKYDDACDPKQAVAVANKVVNDGVKYVIGHLCSSSTQPASDIYEDEGILMITPAATAPELTARGYKLILRTTGLDSDQGPTAAKYILDKVKPKNIAVIHDKQQYGEGLARAVQDGLKKGGAHVVFFDGITAGEKDFSTLVARLKKENIDFVYYGGYHPEMGQILRQARAAGLKTQFMGPEGVANVSLSNIAGESAEGMLVTKPKNYDQVPANKPIVDAIKAKKQDPSGAFVWTTYAALQSLAAGLNQSDDPAEIAKYLKANSVETVMGPLTWDAKGDLKGFEFGVFTWHANGTATDAK</sequence>
<organism evidence="9 10">
    <name type="scientific">Cronobacter dublinensis 1210</name>
    <dbReference type="NCBI Taxonomy" id="1208656"/>
    <lineage>
        <taxon>Bacteria</taxon>
        <taxon>Pseudomonadati</taxon>
        <taxon>Pseudomonadota</taxon>
        <taxon>Gammaproteobacteria</taxon>
        <taxon>Enterobacterales</taxon>
        <taxon>Enterobacteriaceae</taxon>
        <taxon>Cronobacter</taxon>
    </lineage>
</organism>
<proteinExistence type="inferred from homology"/>
<comment type="caution">
    <text evidence="9">The sequence shown here is derived from an EMBL/GenBank/DDBJ whole genome shotgun (WGS) entry which is preliminary data.</text>
</comment>
<evidence type="ECO:0000256" key="4">
    <source>
        <dbReference type="ARBA" id="ARBA00022729"/>
    </source>
</evidence>
<dbReference type="InterPro" id="IPR028081">
    <property type="entry name" value="Leu-bd"/>
</dbReference>
<protein>
    <submittedName>
        <fullName evidence="9">Branched-chain amino acid ABC transporter, amino acid-binding protein (TC 3.A.1.4.1)</fullName>
    </submittedName>
</protein>
<evidence type="ECO:0000256" key="3">
    <source>
        <dbReference type="ARBA" id="ARBA00022448"/>
    </source>
</evidence>
<evidence type="ECO:0000256" key="2">
    <source>
        <dbReference type="ARBA" id="ARBA00010062"/>
    </source>
</evidence>
<dbReference type="Gene3D" id="3.40.50.2300">
    <property type="match status" value="2"/>
</dbReference>
<dbReference type="CDD" id="cd06342">
    <property type="entry name" value="PBP1_ABC_LIVBP-like"/>
    <property type="match status" value="1"/>
</dbReference>
<evidence type="ECO:0000313" key="10">
    <source>
        <dbReference type="Proteomes" id="UP000009342"/>
    </source>
</evidence>
<keyword evidence="7" id="KW-1015">Disulfide bond</keyword>
<keyword evidence="5" id="KW-0574">Periplasm</keyword>